<organism evidence="2">
    <name type="scientific">Neobodo designis</name>
    <name type="common">Flagellated protozoan</name>
    <name type="synonym">Bodo designis</name>
    <dbReference type="NCBI Taxonomy" id="312471"/>
    <lineage>
        <taxon>Eukaryota</taxon>
        <taxon>Discoba</taxon>
        <taxon>Euglenozoa</taxon>
        <taxon>Kinetoplastea</taxon>
        <taxon>Metakinetoplastina</taxon>
        <taxon>Neobodonida</taxon>
        <taxon>Neobodo</taxon>
    </lineage>
</organism>
<dbReference type="AlphaFoldDB" id="A0A7S1W5Q7"/>
<evidence type="ECO:0008006" key="3">
    <source>
        <dbReference type="Google" id="ProtNLM"/>
    </source>
</evidence>
<sequence>MSFGQGWEARDVSHWGAPFGCSHSADAHRVWHSTALPRKLPRHRDEDDDSPCEAGERRPKRSLDASAVSDSDTAAPFSRHRTETPSTDLSRLPFGSVNPSQQQVLQVEVLLAWSGRKFLCTTNRGELLPELRRRVLDEAGMRGDWGCGNPGRIRIVCRGRELPSIGGGPVCDHVQHGSCLLVLGPVV</sequence>
<gene>
    <name evidence="2" type="ORF">NDES1114_LOCUS32468</name>
</gene>
<accession>A0A7S1W5Q7</accession>
<protein>
    <recommendedName>
        <fullName evidence="3">Ubiquitin-like domain-containing protein</fullName>
    </recommendedName>
</protein>
<feature type="compositionally biased region" description="Basic and acidic residues" evidence="1">
    <location>
        <begin position="54"/>
        <end position="63"/>
    </location>
</feature>
<evidence type="ECO:0000256" key="1">
    <source>
        <dbReference type="SAM" id="MobiDB-lite"/>
    </source>
</evidence>
<evidence type="ECO:0000313" key="2">
    <source>
        <dbReference type="EMBL" id="CAD9150335.1"/>
    </source>
</evidence>
<feature type="compositionally biased region" description="Low complexity" evidence="1">
    <location>
        <begin position="64"/>
        <end position="75"/>
    </location>
</feature>
<proteinExistence type="predicted"/>
<feature type="region of interest" description="Disordered" evidence="1">
    <location>
        <begin position="35"/>
        <end position="95"/>
    </location>
</feature>
<reference evidence="2" key="1">
    <citation type="submission" date="2021-01" db="EMBL/GenBank/DDBJ databases">
        <authorList>
            <person name="Corre E."/>
            <person name="Pelletier E."/>
            <person name="Niang G."/>
            <person name="Scheremetjew M."/>
            <person name="Finn R."/>
            <person name="Kale V."/>
            <person name="Holt S."/>
            <person name="Cochrane G."/>
            <person name="Meng A."/>
            <person name="Brown T."/>
            <person name="Cohen L."/>
        </authorList>
    </citation>
    <scope>NUCLEOTIDE SEQUENCE</scope>
    <source>
        <strain evidence="2">CCAP 1951/1</strain>
    </source>
</reference>
<dbReference type="EMBL" id="HBGF01048585">
    <property type="protein sequence ID" value="CAD9150335.1"/>
    <property type="molecule type" value="Transcribed_RNA"/>
</dbReference>
<name>A0A7S1W5Q7_NEODS</name>